<dbReference type="InterPro" id="IPR000504">
    <property type="entry name" value="RRM_dom"/>
</dbReference>
<evidence type="ECO:0000256" key="8">
    <source>
        <dbReference type="ARBA" id="ARBA00078438"/>
    </source>
</evidence>
<evidence type="ECO:0000256" key="7">
    <source>
        <dbReference type="ARBA" id="ARBA00069471"/>
    </source>
</evidence>
<evidence type="ECO:0000256" key="3">
    <source>
        <dbReference type="ARBA" id="ARBA00022884"/>
    </source>
</evidence>
<dbReference type="Pfam" id="PF00076">
    <property type="entry name" value="RRM_1"/>
    <property type="match status" value="1"/>
</dbReference>
<evidence type="ECO:0000256" key="11">
    <source>
        <dbReference type="SAM" id="MobiDB-lite"/>
    </source>
</evidence>
<dbReference type="GO" id="GO:0006397">
    <property type="term" value="P:mRNA processing"/>
    <property type="evidence" value="ECO:0007669"/>
    <property type="project" value="UniProtKB-KW"/>
</dbReference>
<dbReference type="InterPro" id="IPR035979">
    <property type="entry name" value="RBD_domain_sf"/>
</dbReference>
<dbReference type="GO" id="GO:0008380">
    <property type="term" value="P:RNA splicing"/>
    <property type="evidence" value="ECO:0007669"/>
    <property type="project" value="UniProtKB-KW"/>
</dbReference>
<evidence type="ECO:0000256" key="1">
    <source>
        <dbReference type="ARBA" id="ARBA00004123"/>
    </source>
</evidence>
<dbReference type="InterPro" id="IPR012677">
    <property type="entry name" value="Nucleotide-bd_a/b_plait_sf"/>
</dbReference>
<evidence type="ECO:0000313" key="13">
    <source>
        <dbReference type="Ensembl" id="ENSSSCP00040030534.1"/>
    </source>
</evidence>
<comment type="function">
    <text evidence="6">Pre-mRNA alternative splicing regulator. Regulates alternative splicing of RBFOX2 to enhance the production of mRNA species that are targeted for nonsense-mediated decay (NMD).</text>
</comment>
<dbReference type="GO" id="GO:0005634">
    <property type="term" value="C:nucleus"/>
    <property type="evidence" value="ECO:0007669"/>
    <property type="project" value="UniProtKB-SubCell"/>
</dbReference>
<feature type="domain" description="RRM" evidence="12">
    <location>
        <begin position="242"/>
        <end position="318"/>
    </location>
</feature>
<evidence type="ECO:0000256" key="6">
    <source>
        <dbReference type="ARBA" id="ARBA00054166"/>
    </source>
</evidence>
<dbReference type="Ensembl" id="ENSSSCT00040071567.1">
    <property type="protein sequence ID" value="ENSSSCP00040030534.1"/>
    <property type="gene ID" value="ENSSSCG00040052281.1"/>
</dbReference>
<comment type="subcellular location">
    <subcellularLocation>
        <location evidence="1">Nucleus</location>
    </subcellularLocation>
</comment>
<dbReference type="CDD" id="cd12407">
    <property type="entry name" value="RRM_FOX1_like"/>
    <property type="match status" value="1"/>
</dbReference>
<feature type="compositionally biased region" description="Pro residues" evidence="11">
    <location>
        <begin position="147"/>
        <end position="173"/>
    </location>
</feature>
<dbReference type="FunFam" id="3.30.70.330:FF:000004">
    <property type="entry name" value="RNA binding fox-1 homolog 1"/>
    <property type="match status" value="1"/>
</dbReference>
<evidence type="ECO:0000256" key="9">
    <source>
        <dbReference type="ARBA" id="ARBA00081107"/>
    </source>
</evidence>
<sequence length="503" mass="54405">MRCHHWGTPARGNTGSCQDASHDYVSLQLSQNKILGGLKKKNPFVYSGLTWSHKWPQNQECLTPDLGSPECPPQPNRHPLQLRAGAHAGSSPILGGLENAAQRTALRPRGLLEWGQCTGRARGLTHLFLPPQANQDATAPPDAMAQPYPPAQYPPPPQNGIPAEYAPPPPHPTPDYSGQTPVPPEHGMTLYTPAQTHPEPPSSESSTQPTAGAQTVPQTDEAAQTDSQPLHPSDPTEKQQPKRLHVSNIPFRFRDPDLRQMFGQFGKILDVEIIFNERGSKGFGFVTFETSSDADRAREKLNGTIVEGRKIEVNNATARVMTNKKTANPYTNGWKLNPVVGAVYGPEFYAVTGFPYPTTGTAVAYRGAHLRGRGRAVYNTFRAAPPPPPIPTYGAALEQTLVKMPVPWTGLAPCPLPPQQTPEPAYPTSPAFPPLSCPFASRVVYQDGFYGAEIYGGYAAYRYAQPAAAAAAAYSDSYGRVYAAADPYHHTIGPAATYSIGTM</sequence>
<name>A0A8D1F0S8_PIG</name>
<dbReference type="AlphaFoldDB" id="A0A8D1F0S8"/>
<keyword evidence="2" id="KW-0507">mRNA processing</keyword>
<feature type="compositionally biased region" description="Polar residues" evidence="11">
    <location>
        <begin position="211"/>
        <end position="230"/>
    </location>
</feature>
<proteinExistence type="predicted"/>
<evidence type="ECO:0000256" key="4">
    <source>
        <dbReference type="ARBA" id="ARBA00023187"/>
    </source>
</evidence>
<evidence type="ECO:0000313" key="14">
    <source>
        <dbReference type="Proteomes" id="UP000694722"/>
    </source>
</evidence>
<evidence type="ECO:0000256" key="5">
    <source>
        <dbReference type="ARBA" id="ARBA00023242"/>
    </source>
</evidence>
<dbReference type="GO" id="GO:0000381">
    <property type="term" value="P:regulation of alternative mRNA splicing, via spliceosome"/>
    <property type="evidence" value="ECO:0007669"/>
    <property type="project" value="InterPro"/>
</dbReference>
<protein>
    <recommendedName>
        <fullName evidence="7">RNA binding protein fox-1 homolog 3</fullName>
    </recommendedName>
    <alternativeName>
        <fullName evidence="8">Fox-1 homolog C</fullName>
    </alternativeName>
    <alternativeName>
        <fullName evidence="9">Neuronal nuclei antigen</fullName>
    </alternativeName>
</protein>
<dbReference type="GO" id="GO:0007399">
    <property type="term" value="P:nervous system development"/>
    <property type="evidence" value="ECO:0007669"/>
    <property type="project" value="InterPro"/>
</dbReference>
<organism evidence="13 14">
    <name type="scientific">Sus scrofa</name>
    <name type="common">Pig</name>
    <dbReference type="NCBI Taxonomy" id="9823"/>
    <lineage>
        <taxon>Eukaryota</taxon>
        <taxon>Metazoa</taxon>
        <taxon>Chordata</taxon>
        <taxon>Craniata</taxon>
        <taxon>Vertebrata</taxon>
        <taxon>Euteleostomi</taxon>
        <taxon>Mammalia</taxon>
        <taxon>Eutheria</taxon>
        <taxon>Laurasiatheria</taxon>
        <taxon>Artiodactyla</taxon>
        <taxon>Suina</taxon>
        <taxon>Suidae</taxon>
        <taxon>Sus</taxon>
    </lineage>
</organism>
<dbReference type="InterPro" id="IPR034237">
    <property type="entry name" value="FOX1_RRM"/>
</dbReference>
<feature type="region of interest" description="Disordered" evidence="11">
    <location>
        <begin position="131"/>
        <end position="249"/>
    </location>
</feature>
<keyword evidence="5" id="KW-0539">Nucleus</keyword>
<dbReference type="GO" id="GO:0003723">
    <property type="term" value="F:RNA binding"/>
    <property type="evidence" value="ECO:0007669"/>
    <property type="project" value="UniProtKB-UniRule"/>
</dbReference>
<evidence type="ECO:0000259" key="12">
    <source>
        <dbReference type="PROSITE" id="PS50102"/>
    </source>
</evidence>
<reference evidence="13" key="1">
    <citation type="submission" date="2025-08" db="UniProtKB">
        <authorList>
            <consortium name="Ensembl"/>
        </authorList>
    </citation>
    <scope>IDENTIFICATION</scope>
</reference>
<keyword evidence="4" id="KW-0508">mRNA splicing</keyword>
<evidence type="ECO:0000256" key="2">
    <source>
        <dbReference type="ARBA" id="ARBA00022664"/>
    </source>
</evidence>
<dbReference type="InterPro" id="IPR047131">
    <property type="entry name" value="RBFOX1-like"/>
</dbReference>
<dbReference type="InterPro" id="IPR025670">
    <property type="entry name" value="Fox-1_C_dom"/>
</dbReference>
<evidence type="ECO:0000256" key="10">
    <source>
        <dbReference type="PROSITE-ProRule" id="PRU00176"/>
    </source>
</evidence>
<accession>A0A8D1F0S8</accession>
<dbReference type="Gene3D" id="3.30.70.330">
    <property type="match status" value="1"/>
</dbReference>
<dbReference type="PANTHER" id="PTHR15597:SF25">
    <property type="entry name" value="RNA BINDING PROTEIN FOX-1 HOMOLOG 3"/>
    <property type="match status" value="1"/>
</dbReference>
<dbReference type="SMART" id="SM00360">
    <property type="entry name" value="RRM"/>
    <property type="match status" value="1"/>
</dbReference>
<keyword evidence="3 10" id="KW-0694">RNA-binding</keyword>
<dbReference type="SUPFAM" id="SSF54928">
    <property type="entry name" value="RNA-binding domain, RBD"/>
    <property type="match status" value="1"/>
</dbReference>
<dbReference type="PROSITE" id="PS50102">
    <property type="entry name" value="RRM"/>
    <property type="match status" value="1"/>
</dbReference>
<dbReference type="PANTHER" id="PTHR15597">
    <property type="entry name" value="ATAXIN 2-BINDING PROTEIN 1-RELATED"/>
    <property type="match status" value="1"/>
</dbReference>
<dbReference type="Proteomes" id="UP000694722">
    <property type="component" value="Unplaced"/>
</dbReference>
<dbReference type="Pfam" id="PF12414">
    <property type="entry name" value="Fox-1_C"/>
    <property type="match status" value="1"/>
</dbReference>